<dbReference type="Pfam" id="PF05043">
    <property type="entry name" value="Mga"/>
    <property type="match status" value="1"/>
</dbReference>
<dbReference type="AlphaFoldDB" id="A0A2A5RNW1"/>
<reference evidence="2 3" key="1">
    <citation type="submission" date="2014-12" db="EMBL/GenBank/DDBJ databases">
        <title>Draft genome sequences of 10 type strains of Lactococcus.</title>
        <authorList>
            <person name="Sun Z."/>
            <person name="Zhong Z."/>
            <person name="Liu W."/>
            <person name="Zhang W."/>
            <person name="Zhang H."/>
        </authorList>
    </citation>
    <scope>NUCLEOTIDE SEQUENCE [LARGE SCALE GENOMIC DNA]</scope>
    <source>
        <strain evidence="2 3">JCM 16395</strain>
    </source>
</reference>
<dbReference type="EMBL" id="JXJU01000002">
    <property type="protein sequence ID" value="PCS01034.1"/>
    <property type="molecule type" value="Genomic_DNA"/>
</dbReference>
<evidence type="ECO:0000259" key="1">
    <source>
        <dbReference type="Pfam" id="PF05043"/>
    </source>
</evidence>
<protein>
    <submittedName>
        <fullName evidence="2">Trans-acting positive regulator</fullName>
    </submittedName>
</protein>
<keyword evidence="3" id="KW-1185">Reference proteome</keyword>
<evidence type="ECO:0000313" key="3">
    <source>
        <dbReference type="Proteomes" id="UP000218181"/>
    </source>
</evidence>
<name>A0A2A5RNW1_9LACT</name>
<feature type="domain" description="Mga helix-turn-helix" evidence="1">
    <location>
        <begin position="2"/>
        <end position="39"/>
    </location>
</feature>
<dbReference type="InterPro" id="IPR007737">
    <property type="entry name" value="Mga_HTH"/>
</dbReference>
<gene>
    <name evidence="2" type="ORF">RT41_GL000824</name>
</gene>
<evidence type="ECO:0000313" key="2">
    <source>
        <dbReference type="EMBL" id="PCS01034.1"/>
    </source>
</evidence>
<proteinExistence type="predicted"/>
<dbReference type="Proteomes" id="UP000218181">
    <property type="component" value="Unassembled WGS sequence"/>
</dbReference>
<sequence>MFRKIKELNILLKEFGLTIKNTQILGNEEQIRYLYYSIFSLFHPSERPDYLNLNERNQYFVNRLEESLRLKFNSSTRDKISCWIGISDKRRKIGDFKIDFLLRQKKIYQDDHLYQLLDSLFYQVVYANQDKNNCETILFYGFFVSFYILDKESYYKYDIFRSKKIPAVMLNIRIREKLLNFYRHYRLAIDEEKSLQYQLSQINNKFYFFTGTLSNFQQKDLLFRQSQLMEESVTDLLAQLCNEAEVDFQKGKLAKTSLDELMFGYGNAILLLEMIFAPNITILYDLSETPLYQIPLEQFIKNHLRGIENIKIEPYQEDITYDLLITSKRNDERKAMYYLSEVATNYDIIRISQKIESLKQEKASLY</sequence>
<organism evidence="2 3">
    <name type="scientific">Lactococcus fujiensis JCM 16395</name>
    <dbReference type="NCBI Taxonomy" id="1291764"/>
    <lineage>
        <taxon>Bacteria</taxon>
        <taxon>Bacillati</taxon>
        <taxon>Bacillota</taxon>
        <taxon>Bacilli</taxon>
        <taxon>Lactobacillales</taxon>
        <taxon>Streptococcaceae</taxon>
        <taxon>Lactococcus</taxon>
    </lineage>
</organism>
<accession>A0A2A5RNW1</accession>
<comment type="caution">
    <text evidence="2">The sequence shown here is derived from an EMBL/GenBank/DDBJ whole genome shotgun (WGS) entry which is preliminary data.</text>
</comment>